<accession>A0AAN6X064</accession>
<dbReference type="Proteomes" id="UP001302126">
    <property type="component" value="Unassembled WGS sequence"/>
</dbReference>
<dbReference type="EMBL" id="MU864360">
    <property type="protein sequence ID" value="KAK4191216.1"/>
    <property type="molecule type" value="Genomic_DNA"/>
</dbReference>
<reference evidence="3" key="2">
    <citation type="submission" date="2023-05" db="EMBL/GenBank/DDBJ databases">
        <authorList>
            <consortium name="Lawrence Berkeley National Laboratory"/>
            <person name="Steindorff A."/>
            <person name="Hensen N."/>
            <person name="Bonometti L."/>
            <person name="Westerberg I."/>
            <person name="Brannstrom I.O."/>
            <person name="Guillou S."/>
            <person name="Cros-Aarteil S."/>
            <person name="Calhoun S."/>
            <person name="Haridas S."/>
            <person name="Kuo A."/>
            <person name="Mondo S."/>
            <person name="Pangilinan J."/>
            <person name="Riley R."/>
            <person name="Labutti K."/>
            <person name="Andreopoulos B."/>
            <person name="Lipzen A."/>
            <person name="Chen C."/>
            <person name="Yanf M."/>
            <person name="Daum C."/>
            <person name="Ng V."/>
            <person name="Clum A."/>
            <person name="Ohm R."/>
            <person name="Martin F."/>
            <person name="Silar P."/>
            <person name="Natvig D."/>
            <person name="Lalanne C."/>
            <person name="Gautier V."/>
            <person name="Ament-Velasquez S.L."/>
            <person name="Kruys A."/>
            <person name="Hutchinson M.I."/>
            <person name="Powell A.J."/>
            <person name="Barry K."/>
            <person name="Miller A.N."/>
            <person name="Grigoriev I.V."/>
            <person name="Debuchy R."/>
            <person name="Gladieux P."/>
            <person name="Thoren M.H."/>
            <person name="Johannesson H."/>
        </authorList>
    </citation>
    <scope>NUCLEOTIDE SEQUENCE</scope>
    <source>
        <strain evidence="3">PSN309</strain>
    </source>
</reference>
<reference evidence="3" key="1">
    <citation type="journal article" date="2023" name="Mol. Phylogenet. Evol.">
        <title>Genome-scale phylogeny and comparative genomics of the fungal order Sordariales.</title>
        <authorList>
            <person name="Hensen N."/>
            <person name="Bonometti L."/>
            <person name="Westerberg I."/>
            <person name="Brannstrom I.O."/>
            <person name="Guillou S."/>
            <person name="Cros-Aarteil S."/>
            <person name="Calhoun S."/>
            <person name="Haridas S."/>
            <person name="Kuo A."/>
            <person name="Mondo S."/>
            <person name="Pangilinan J."/>
            <person name="Riley R."/>
            <person name="LaButti K."/>
            <person name="Andreopoulos B."/>
            <person name="Lipzen A."/>
            <person name="Chen C."/>
            <person name="Yan M."/>
            <person name="Daum C."/>
            <person name="Ng V."/>
            <person name="Clum A."/>
            <person name="Steindorff A."/>
            <person name="Ohm R.A."/>
            <person name="Martin F."/>
            <person name="Silar P."/>
            <person name="Natvig D.O."/>
            <person name="Lalanne C."/>
            <person name="Gautier V."/>
            <person name="Ament-Velasquez S.L."/>
            <person name="Kruys A."/>
            <person name="Hutchinson M.I."/>
            <person name="Powell A.J."/>
            <person name="Barry K."/>
            <person name="Miller A.N."/>
            <person name="Grigoriev I.V."/>
            <person name="Debuchy R."/>
            <person name="Gladieux P."/>
            <person name="Hiltunen Thoren M."/>
            <person name="Johannesson H."/>
        </authorList>
    </citation>
    <scope>NUCLEOTIDE SEQUENCE</scope>
    <source>
        <strain evidence="3">PSN309</strain>
    </source>
</reference>
<feature type="region of interest" description="Disordered" evidence="1">
    <location>
        <begin position="241"/>
        <end position="285"/>
    </location>
</feature>
<sequence>MHSMFFSREALLPKLWSAPYALPRRILLRNLNPQNTNYPKSCIVNTTHPFKAACCRVGSTCDSPCPATAFLCNTTITTTVSGTRTTLPSSACCPRRCPQTSAYGCPSDLGGGCCPHGFACGVNSACLSTVAPSTSPRLTPVPSGCTSGQITCPVTLGGGCCPDTAFCTTITSGSSSGSAACAPTTFIPTGSGFFQDPPASNDLSAGAKAGIAVGVVVFAGIAIGTITWFCLRRTRKRREAASTAPDSAYLPRPAAGRSGGSGGIIGRIIGSNRPSAAPANDEQQSDLVESPNMQYIPPVSHSAATTPGIDQQLAQQYIQYQQQYGQHDMSGGLRIAPPPRSNTTDTVIAVPLQPNNPEDFQQAVEIDGRLRRGDSVASPRRGVPRGVGSVTESEAEADSSQRFELAGSNPVSPQLSSPDWERGTFLVPPTPGGETLGYSGEEHVGYTTGHAGGYTGQSGQGGGYGHGQR</sequence>
<comment type="caution">
    <text evidence="3">The sequence shown here is derived from an EMBL/GenBank/DDBJ whole genome shotgun (WGS) entry which is preliminary data.</text>
</comment>
<evidence type="ECO:0000313" key="4">
    <source>
        <dbReference type="Proteomes" id="UP001302126"/>
    </source>
</evidence>
<gene>
    <name evidence="3" type="ORF">QBC35DRAFT_487664</name>
</gene>
<name>A0AAN6X064_9PEZI</name>
<proteinExistence type="predicted"/>
<evidence type="ECO:0000256" key="1">
    <source>
        <dbReference type="SAM" id="MobiDB-lite"/>
    </source>
</evidence>
<organism evidence="3 4">
    <name type="scientific">Podospora australis</name>
    <dbReference type="NCBI Taxonomy" id="1536484"/>
    <lineage>
        <taxon>Eukaryota</taxon>
        <taxon>Fungi</taxon>
        <taxon>Dikarya</taxon>
        <taxon>Ascomycota</taxon>
        <taxon>Pezizomycotina</taxon>
        <taxon>Sordariomycetes</taxon>
        <taxon>Sordariomycetidae</taxon>
        <taxon>Sordariales</taxon>
        <taxon>Podosporaceae</taxon>
        <taxon>Podospora</taxon>
    </lineage>
</organism>
<keyword evidence="4" id="KW-1185">Reference proteome</keyword>
<feature type="compositionally biased region" description="Gly residues" evidence="1">
    <location>
        <begin position="450"/>
        <end position="469"/>
    </location>
</feature>
<keyword evidence="2" id="KW-0812">Transmembrane</keyword>
<evidence type="ECO:0000313" key="3">
    <source>
        <dbReference type="EMBL" id="KAK4191216.1"/>
    </source>
</evidence>
<keyword evidence="2" id="KW-0472">Membrane</keyword>
<feature type="region of interest" description="Disordered" evidence="1">
    <location>
        <begin position="371"/>
        <end position="469"/>
    </location>
</feature>
<evidence type="ECO:0000256" key="2">
    <source>
        <dbReference type="SAM" id="Phobius"/>
    </source>
</evidence>
<dbReference type="AlphaFoldDB" id="A0AAN6X064"/>
<keyword evidence="2" id="KW-1133">Transmembrane helix</keyword>
<protein>
    <submittedName>
        <fullName evidence="3">Uncharacterized protein</fullName>
    </submittedName>
</protein>
<feature type="transmembrane region" description="Helical" evidence="2">
    <location>
        <begin position="209"/>
        <end position="231"/>
    </location>
</feature>